<keyword evidence="4" id="KW-0653">Protein transport</keyword>
<evidence type="ECO:0000256" key="4">
    <source>
        <dbReference type="ARBA" id="ARBA00022927"/>
    </source>
</evidence>
<evidence type="ECO:0000256" key="6">
    <source>
        <dbReference type="SAM" id="MobiDB-lite"/>
    </source>
</evidence>
<reference evidence="10" key="1">
    <citation type="submission" date="2014-09" db="EMBL/GenBank/DDBJ databases">
        <title>Genome sequence of the luminous mushroom Mycena chlorophos for searching fungal bioluminescence genes.</title>
        <authorList>
            <person name="Tanaka Y."/>
            <person name="Kasuga D."/>
            <person name="Oba Y."/>
            <person name="Hase S."/>
            <person name="Sato K."/>
            <person name="Oba Y."/>
            <person name="Sakakibara Y."/>
        </authorList>
    </citation>
    <scope>NUCLEOTIDE SEQUENCE</scope>
</reference>
<gene>
    <name evidence="10" type="ORF">MCHLO_16176</name>
</gene>
<comment type="similarity">
    <text evidence="2">Belongs to the VPS52 family.</text>
</comment>
<organism evidence="10 11">
    <name type="scientific">Mycena chlorophos</name>
    <name type="common">Agaric fungus</name>
    <name type="synonym">Agaricus chlorophos</name>
    <dbReference type="NCBI Taxonomy" id="658473"/>
    <lineage>
        <taxon>Eukaryota</taxon>
        <taxon>Fungi</taxon>
        <taxon>Dikarya</taxon>
        <taxon>Basidiomycota</taxon>
        <taxon>Agaricomycotina</taxon>
        <taxon>Agaricomycetes</taxon>
        <taxon>Agaricomycetidae</taxon>
        <taxon>Agaricales</taxon>
        <taxon>Marasmiineae</taxon>
        <taxon>Mycenaceae</taxon>
        <taxon>Mycena</taxon>
    </lineage>
</organism>
<dbReference type="InterPro" id="IPR048361">
    <property type="entry name" value="Vps52_C"/>
</dbReference>
<dbReference type="PANTHER" id="PTHR14190">
    <property type="entry name" value="SUPPRESSOR OF ACTIN MUTATIONS 2/VACUOLAR PROTEIN SORTING 52"/>
    <property type="match status" value="1"/>
</dbReference>
<dbReference type="SUPFAM" id="SSF51905">
    <property type="entry name" value="FAD/NAD(P)-binding domain"/>
    <property type="match status" value="1"/>
</dbReference>
<dbReference type="InterPro" id="IPR023753">
    <property type="entry name" value="FAD/NAD-binding_dom"/>
</dbReference>
<keyword evidence="5" id="KW-0333">Golgi apparatus</keyword>
<evidence type="ECO:0000313" key="10">
    <source>
        <dbReference type="EMBL" id="GAT59962.1"/>
    </source>
</evidence>
<evidence type="ECO:0000259" key="8">
    <source>
        <dbReference type="Pfam" id="PF07992"/>
    </source>
</evidence>
<accession>A0ABQ0MAS9</accession>
<dbReference type="Gene3D" id="3.50.50.100">
    <property type="match status" value="1"/>
</dbReference>
<feature type="domain" description="Vps52 C-terminal" evidence="9">
    <location>
        <begin position="779"/>
        <end position="970"/>
    </location>
</feature>
<feature type="domain" description="Vps52 C-terminal" evidence="9">
    <location>
        <begin position="655"/>
        <end position="700"/>
    </location>
</feature>
<comment type="subcellular location">
    <subcellularLocation>
        <location evidence="1">Golgi apparatus</location>
        <location evidence="1">trans-Golgi network</location>
    </subcellularLocation>
</comment>
<dbReference type="PRINTS" id="PR00368">
    <property type="entry name" value="FADPNR"/>
</dbReference>
<evidence type="ECO:0000256" key="1">
    <source>
        <dbReference type="ARBA" id="ARBA00004601"/>
    </source>
</evidence>
<feature type="domain" description="Vps52 coiled-coil" evidence="7">
    <location>
        <begin position="422"/>
        <end position="584"/>
    </location>
</feature>
<keyword evidence="3" id="KW-0813">Transport</keyword>
<dbReference type="EMBL" id="DF849927">
    <property type="protein sequence ID" value="GAT59962.1"/>
    <property type="molecule type" value="Genomic_DNA"/>
</dbReference>
<evidence type="ECO:0000256" key="2">
    <source>
        <dbReference type="ARBA" id="ARBA00008180"/>
    </source>
</evidence>
<sequence>MMRHYLYKAGQCTDPGNPSTLPTIRSLSLLRHIAMSATNLKPNIVVIGGSYVGLKFVDTIAPLVHETHNTVLLEKNSHFEHLFAFPRASVISGFAHKAFIPYTNSFHASPPGSVSFVHGAANQILQDQVVLQNGEKIPYEYLVLATGTGLQPLRSRVKADEVAAFEVLEERVKNSQNVVVIGGGASGVQMVCDAKEHYPSKNVTLIHSRDQLMNRFHPELHKVVMNRLEELGINVVLGQRVKLPPSGQYPVSGPSYQVELANGRLIPADVAISCIGAVPLSQPLASLSPESIDASKFIRVRPTLQITDERYPKIFSVGDVAATGGNKNARSGAAQAAIAAANIQRMVAGGAPTEEYAPSPFGIHMSVGLWRWLLFMNPATPDAEPTLDRRSWSSSRVKIKILTAFRDTPASSLFRVRMSEYIDLHDQVETSVRLLDSLETFLSTFQKDLSAVSGQISDLQDRSKEIEGRLKSRKRIEKPLSRLITDITIPPHLATQILDADVDESWILSIEDFERRLVTAKGRSRVKAARDMSEVIEGLRIVATTKLRAFFLALFQPIRTNVTTNMQVIQTSVLLKYRPLFAFLQRQAPNVATELQRSYTSAARVYYETGFRRYARSLGWIKGRTVEKLEPIVSSERPGDALVDSDRLQHAKLEGPSVTLAYMADDKNHKAPVEALARSLLLVFMDNATAEYSFVATFFASELLRDVVQDFDGDLDNALLSPVSPTMLSPDPRTERRLSGAMSDRGHRQRASSVVSAGATGPQLQALAAAVKEEQASADATWKQIMDPVLDYIQTFFNSVLEPPPPVVPLLTIIRLTESVMTEVQRRACPPVESFIFALRIRMWPVFQKVMTENVDALKRVAEGGSIVTSGSGSGGAAGWLGGIGLGRLTSTVTTDASLANICKRYVALFNSFVILTDQAEETMIFSNLLRLRQELAKLITRHTDGGTDPIAKATAQSTIYETLLQGLSKGTTQIAHPKAQQELAYWANLEEDVRRKIVARNQLKGRR</sequence>
<name>A0ABQ0MAS9_MYCCL</name>
<keyword evidence="11" id="KW-1185">Reference proteome</keyword>
<protein>
    <submittedName>
        <fullName evidence="10">Vacuolar sorting protein</fullName>
    </submittedName>
</protein>
<feature type="domain" description="FAD/NAD(P)-binding" evidence="8">
    <location>
        <begin position="44"/>
        <end position="338"/>
    </location>
</feature>
<dbReference type="InterPro" id="IPR036188">
    <property type="entry name" value="FAD/NAD-bd_sf"/>
</dbReference>
<proteinExistence type="inferred from homology"/>
<dbReference type="PANTHER" id="PTHR14190:SF7">
    <property type="entry name" value="VACUOLAR PROTEIN SORTING-ASSOCIATED PROTEIN 52 HOMOLOG"/>
    <property type="match status" value="1"/>
</dbReference>
<dbReference type="Pfam" id="PF20655">
    <property type="entry name" value="Vps52_C"/>
    <property type="match status" value="2"/>
</dbReference>
<dbReference type="Pfam" id="PF07992">
    <property type="entry name" value="Pyr_redox_2"/>
    <property type="match status" value="1"/>
</dbReference>
<feature type="region of interest" description="Disordered" evidence="6">
    <location>
        <begin position="722"/>
        <end position="746"/>
    </location>
</feature>
<evidence type="ECO:0000256" key="3">
    <source>
        <dbReference type="ARBA" id="ARBA00022448"/>
    </source>
</evidence>
<dbReference type="Proteomes" id="UP000815677">
    <property type="component" value="Unassembled WGS sequence"/>
</dbReference>
<evidence type="ECO:0000259" key="9">
    <source>
        <dbReference type="Pfam" id="PF20655"/>
    </source>
</evidence>
<dbReference type="InterPro" id="IPR048319">
    <property type="entry name" value="Vps52_CC"/>
</dbReference>
<evidence type="ECO:0000256" key="5">
    <source>
        <dbReference type="ARBA" id="ARBA00023034"/>
    </source>
</evidence>
<dbReference type="Pfam" id="PF04129">
    <property type="entry name" value="Vps52_CC"/>
    <property type="match status" value="1"/>
</dbReference>
<dbReference type="InterPro" id="IPR007258">
    <property type="entry name" value="Vps52"/>
</dbReference>
<evidence type="ECO:0000313" key="11">
    <source>
        <dbReference type="Proteomes" id="UP000815677"/>
    </source>
</evidence>
<evidence type="ECO:0000259" key="7">
    <source>
        <dbReference type="Pfam" id="PF04129"/>
    </source>
</evidence>